<evidence type="ECO:0000256" key="5">
    <source>
        <dbReference type="ARBA" id="ARBA00022741"/>
    </source>
</evidence>
<dbReference type="InterPro" id="IPR022963">
    <property type="entry name" value="Galactokinase_bac"/>
</dbReference>
<comment type="pathway">
    <text evidence="11">Carbohydrate metabolism; galactose metabolism.</text>
</comment>
<keyword evidence="5 11" id="KW-0547">Nucleotide-binding</keyword>
<feature type="binding site" evidence="11">
    <location>
        <position position="160"/>
    </location>
    <ligand>
        <name>Mg(2+)</name>
        <dbReference type="ChEBI" id="CHEBI:18420"/>
    </ligand>
</feature>
<dbReference type="InterPro" id="IPR019741">
    <property type="entry name" value="Galactokinase_CS"/>
</dbReference>
<comment type="similarity">
    <text evidence="1 11">Belongs to the GHMP kinase family. GalK subfamily.</text>
</comment>
<evidence type="ECO:0000256" key="9">
    <source>
        <dbReference type="ARBA" id="ARBA00023144"/>
    </source>
</evidence>
<keyword evidence="2 11" id="KW-0963">Cytoplasm</keyword>
<evidence type="ECO:0000256" key="10">
    <source>
        <dbReference type="ARBA" id="ARBA00023277"/>
    </source>
</evidence>
<keyword evidence="6 11" id="KW-0418">Kinase</keyword>
<keyword evidence="7 11" id="KW-0067">ATP-binding</keyword>
<dbReference type="PIRSF" id="PIRSF000530">
    <property type="entry name" value="Galactokinase"/>
    <property type="match status" value="1"/>
</dbReference>
<feature type="domain" description="GHMP kinase N-terminal" evidence="13">
    <location>
        <begin position="92"/>
        <end position="179"/>
    </location>
</feature>
<dbReference type="InterPro" id="IPR006206">
    <property type="entry name" value="Mevalonate/galactokinase"/>
</dbReference>
<dbReference type="InterPro" id="IPR020568">
    <property type="entry name" value="Ribosomal_Su5_D2-typ_SF"/>
</dbReference>
<evidence type="ECO:0000256" key="8">
    <source>
        <dbReference type="ARBA" id="ARBA00022842"/>
    </source>
</evidence>
<protein>
    <recommendedName>
        <fullName evidence="11 12">Galactokinase</fullName>
        <ecNumber evidence="11 12">2.7.1.6</ecNumber>
    </recommendedName>
    <alternativeName>
        <fullName evidence="11">Galactose kinase</fullName>
    </alternativeName>
</protein>
<evidence type="ECO:0000256" key="1">
    <source>
        <dbReference type="ARBA" id="ARBA00006566"/>
    </source>
</evidence>
<keyword evidence="9 11" id="KW-0299">Galactose metabolism</keyword>
<feature type="site" description="Transition state stabilizer" evidence="11">
    <location>
        <position position="28"/>
    </location>
</feature>
<keyword evidence="10 11" id="KW-0119">Carbohydrate metabolism</keyword>
<sequence>MPEFELLKQKHNDIFGEDPELIVHAPGRVNLIGEHTDYSKGFVMPMAIDMGITVAISKIPDSNLISVYSLDFDKKMVAMYSDLVKSNVDWFNYPIGVVKVLQKKGYKFEGIRITFTGNVPQGAGLSSSAALEVGVAFAIQKIYNLEISGTEMALICQQAEHEVVGVKCGIMDQYICRMGAVNQAMLIDCQSLEYRLIPLDLGNYKMIITNSNVPHKLSSSLYNQRVSECEEAVKILSEEKPGKFLRDYTEEDYKKSHDIFPPEIRKRAFHVISENQRVLDAEKALQSHDLTAFGNLMNASHKSLEIYYEVSSVELDWLVEAAQTIEGCIGSRMTGAGFGGCTISILSPEALKIYLEKLPAYEEKFGYKPITYEVTPVEGVHEIWKK</sequence>
<feature type="binding site" evidence="11">
    <location>
        <position position="222"/>
    </location>
    <ligand>
        <name>substrate</name>
    </ligand>
</feature>
<gene>
    <name evidence="11" type="primary">galK</name>
    <name evidence="16" type="ORF">NEF87_002181</name>
</gene>
<dbReference type="HAMAP" id="MF_00246">
    <property type="entry name" value="Galactokinase"/>
    <property type="match status" value="1"/>
</dbReference>
<dbReference type="PROSITE" id="PS00106">
    <property type="entry name" value="GALACTOKINASE"/>
    <property type="match status" value="1"/>
</dbReference>
<dbReference type="GO" id="GO:0004335">
    <property type="term" value="F:galactokinase activity"/>
    <property type="evidence" value="ECO:0007669"/>
    <property type="project" value="UniProtKB-EC"/>
</dbReference>
<evidence type="ECO:0000256" key="3">
    <source>
        <dbReference type="ARBA" id="ARBA00022679"/>
    </source>
</evidence>
<dbReference type="InterPro" id="IPR036554">
    <property type="entry name" value="GHMP_kinase_C_sf"/>
</dbReference>
<feature type="active site" description="Proton acceptor" evidence="11">
    <location>
        <position position="172"/>
    </location>
</feature>
<evidence type="ECO:0000259" key="13">
    <source>
        <dbReference type="Pfam" id="PF00288"/>
    </source>
</evidence>
<evidence type="ECO:0000256" key="12">
    <source>
        <dbReference type="NCBIfam" id="TIGR00131"/>
    </source>
</evidence>
<comment type="catalytic activity">
    <reaction evidence="11">
        <text>alpha-D-galactose + ATP = alpha-D-galactose 1-phosphate + ADP + H(+)</text>
        <dbReference type="Rhea" id="RHEA:13553"/>
        <dbReference type="ChEBI" id="CHEBI:15378"/>
        <dbReference type="ChEBI" id="CHEBI:28061"/>
        <dbReference type="ChEBI" id="CHEBI:30616"/>
        <dbReference type="ChEBI" id="CHEBI:58336"/>
        <dbReference type="ChEBI" id="CHEBI:456216"/>
        <dbReference type="EC" id="2.7.1.6"/>
    </reaction>
</comment>
<comment type="subcellular location">
    <subcellularLocation>
        <location evidence="11">Cytoplasm</location>
    </subcellularLocation>
</comment>
<evidence type="ECO:0000256" key="11">
    <source>
        <dbReference type="HAMAP-Rule" id="MF_00246"/>
    </source>
</evidence>
<evidence type="ECO:0000313" key="17">
    <source>
        <dbReference type="Proteomes" id="UP001208689"/>
    </source>
</evidence>
<keyword evidence="3 11" id="KW-0808">Transferase</keyword>
<dbReference type="Pfam" id="PF00288">
    <property type="entry name" value="GHMP_kinases_N"/>
    <property type="match status" value="1"/>
</dbReference>
<name>A0ABY6HQW0_9ARCH</name>
<proteinExistence type="inferred from homology"/>
<organism evidence="16 17">
    <name type="scientific">Candidatus Lokiarchaeum ossiferum</name>
    <dbReference type="NCBI Taxonomy" id="2951803"/>
    <lineage>
        <taxon>Archaea</taxon>
        <taxon>Promethearchaeati</taxon>
        <taxon>Promethearchaeota</taxon>
        <taxon>Promethearchaeia</taxon>
        <taxon>Promethearchaeales</taxon>
        <taxon>Promethearchaeaceae</taxon>
        <taxon>Candidatus Lokiarchaeum</taxon>
    </lineage>
</organism>
<evidence type="ECO:0000259" key="15">
    <source>
        <dbReference type="Pfam" id="PF10509"/>
    </source>
</evidence>
<comment type="function">
    <text evidence="11">Catalyzes the transfer of the gamma-phosphate of ATP to D-galactose to form alpha-D-galactose-1-phosphate (Gal-1-P).</text>
</comment>
<feature type="binding site" evidence="11">
    <location>
        <begin position="122"/>
        <end position="128"/>
    </location>
    <ligand>
        <name>ATP</name>
        <dbReference type="ChEBI" id="CHEBI:30616"/>
    </ligand>
</feature>
<dbReference type="InterPro" id="IPR006203">
    <property type="entry name" value="GHMP_knse_ATP-bd_CS"/>
</dbReference>
<keyword evidence="8 11" id="KW-0460">Magnesium</keyword>
<evidence type="ECO:0000259" key="14">
    <source>
        <dbReference type="Pfam" id="PF08544"/>
    </source>
</evidence>
<dbReference type="InterPro" id="IPR019539">
    <property type="entry name" value="GalKase_N"/>
</dbReference>
<dbReference type="PANTHER" id="PTHR10457">
    <property type="entry name" value="MEVALONATE KINASE/GALACTOKINASE"/>
    <property type="match status" value="1"/>
</dbReference>
<dbReference type="Proteomes" id="UP001208689">
    <property type="component" value="Chromosome"/>
</dbReference>
<evidence type="ECO:0000256" key="2">
    <source>
        <dbReference type="ARBA" id="ARBA00022490"/>
    </source>
</evidence>
<dbReference type="EC" id="2.7.1.6" evidence="11 12"/>
<evidence type="ECO:0000256" key="6">
    <source>
        <dbReference type="ARBA" id="ARBA00022777"/>
    </source>
</evidence>
<dbReference type="InterPro" id="IPR013750">
    <property type="entry name" value="GHMP_kinase_C_dom"/>
</dbReference>
<dbReference type="Gene3D" id="3.30.230.10">
    <property type="match status" value="1"/>
</dbReference>
<feature type="domain" description="Galactokinase N-terminal" evidence="15">
    <location>
        <begin position="9"/>
        <end position="58"/>
    </location>
</feature>
<dbReference type="InterPro" id="IPR000705">
    <property type="entry name" value="Galactokinase"/>
</dbReference>
<dbReference type="InterPro" id="IPR014721">
    <property type="entry name" value="Ribsml_uS5_D2-typ_fold_subgr"/>
</dbReference>
<dbReference type="NCBIfam" id="TIGR00131">
    <property type="entry name" value="gal_kin"/>
    <property type="match status" value="1"/>
</dbReference>
<feature type="binding site" evidence="11">
    <location>
        <begin position="34"/>
        <end position="37"/>
    </location>
    <ligand>
        <name>substrate</name>
    </ligand>
</feature>
<dbReference type="EMBL" id="CP104013">
    <property type="protein sequence ID" value="UYP45896.1"/>
    <property type="molecule type" value="Genomic_DNA"/>
</dbReference>
<dbReference type="PANTHER" id="PTHR10457:SF7">
    <property type="entry name" value="GALACTOKINASE-RELATED"/>
    <property type="match status" value="1"/>
</dbReference>
<keyword evidence="17" id="KW-1185">Reference proteome</keyword>
<evidence type="ECO:0000256" key="7">
    <source>
        <dbReference type="ARBA" id="ARBA00022840"/>
    </source>
</evidence>
<feature type="domain" description="GHMP kinase C-terminal" evidence="14">
    <location>
        <begin position="282"/>
        <end position="358"/>
    </location>
</feature>
<dbReference type="PRINTS" id="PR00473">
    <property type="entry name" value="GALCTOKINASE"/>
</dbReference>
<dbReference type="Gene3D" id="3.30.70.890">
    <property type="entry name" value="GHMP kinase, C-terminal domain"/>
    <property type="match status" value="1"/>
</dbReference>
<dbReference type="SUPFAM" id="SSF54211">
    <property type="entry name" value="Ribosomal protein S5 domain 2-like"/>
    <property type="match status" value="1"/>
</dbReference>
<dbReference type="PRINTS" id="PR00959">
    <property type="entry name" value="MEVGALKINASE"/>
</dbReference>
<dbReference type="PROSITE" id="PS00627">
    <property type="entry name" value="GHMP_KINASES_ATP"/>
    <property type="match status" value="1"/>
</dbReference>
<dbReference type="NCBIfam" id="NF003705">
    <property type="entry name" value="PRK05322.1"/>
    <property type="match status" value="1"/>
</dbReference>
<dbReference type="Pfam" id="PF10509">
    <property type="entry name" value="GalKase_gal_bdg"/>
    <property type="match status" value="1"/>
</dbReference>
<feature type="binding site" evidence="11">
    <location>
        <position position="128"/>
    </location>
    <ligand>
        <name>Mg(2+)</name>
        <dbReference type="ChEBI" id="CHEBI:18420"/>
    </ligand>
</feature>
<keyword evidence="4 11" id="KW-0479">Metal-binding</keyword>
<dbReference type="SUPFAM" id="SSF55060">
    <property type="entry name" value="GHMP Kinase, C-terminal domain"/>
    <property type="match status" value="1"/>
</dbReference>
<feature type="binding site" evidence="11">
    <location>
        <position position="69"/>
    </location>
    <ligand>
        <name>ATP</name>
        <dbReference type="ChEBI" id="CHEBI:30616"/>
    </ligand>
</feature>
<dbReference type="InterPro" id="IPR006204">
    <property type="entry name" value="GHMP_kinase_N_dom"/>
</dbReference>
<evidence type="ECO:0000313" key="16">
    <source>
        <dbReference type="EMBL" id="UYP45896.1"/>
    </source>
</evidence>
<reference evidence="16" key="1">
    <citation type="submission" date="2022-09" db="EMBL/GenBank/DDBJ databases">
        <title>Actin cytoskeleton and complex cell architecture in an #Asgard archaeon.</title>
        <authorList>
            <person name="Ponce Toledo R.I."/>
            <person name="Schleper C."/>
            <person name="Rodrigues Oliveira T."/>
            <person name="Wollweber F."/>
            <person name="Xu J."/>
            <person name="Rittmann S."/>
            <person name="Klingl A."/>
            <person name="Pilhofer M."/>
        </authorList>
    </citation>
    <scope>NUCLEOTIDE SEQUENCE</scope>
    <source>
        <strain evidence="16">B-35</strain>
    </source>
</reference>
<dbReference type="Pfam" id="PF08544">
    <property type="entry name" value="GHMP_kinases_C"/>
    <property type="match status" value="1"/>
</dbReference>
<evidence type="ECO:0000256" key="4">
    <source>
        <dbReference type="ARBA" id="ARBA00022723"/>
    </source>
</evidence>
<accession>A0ABY6HQW0</accession>